<dbReference type="PANTHER" id="PTHR30570">
    <property type="entry name" value="PERIPLASMIC PHOSPHATE BINDING COMPONENT OF PHOSPHATE ABC TRANSPORTER"/>
    <property type="match status" value="1"/>
</dbReference>
<organism evidence="4">
    <name type="scientific">Caulobacter sp. (strain K31)</name>
    <dbReference type="NCBI Taxonomy" id="366602"/>
    <lineage>
        <taxon>Bacteria</taxon>
        <taxon>Pseudomonadati</taxon>
        <taxon>Pseudomonadota</taxon>
        <taxon>Alphaproteobacteria</taxon>
        <taxon>Caulobacterales</taxon>
        <taxon>Caulobacteraceae</taxon>
        <taxon>Caulobacter</taxon>
    </lineage>
</organism>
<dbReference type="eggNOG" id="COG0226">
    <property type="taxonomic scope" value="Bacteria"/>
</dbReference>
<accession>B0T3M7</accession>
<proteinExistence type="predicted"/>
<keyword evidence="1 2" id="KW-0732">Signal</keyword>
<dbReference type="HOGENOM" id="CLU_026228_0_0_5"/>
<gene>
    <name evidence="4" type="ordered locus">Caul_1784</name>
</gene>
<sequence precursor="true">MKTLLGATAALGLLAGASSAHAARDYVWAAGSSTVFPFSTRTAENFAKKTGKKAPKIESLGTGGGVKMFCGGMGEKFPDIANASRPMKKSEFDACRAKGVNNIVELKIGFDGIVVAMDKSSPDYNFKVEHLYLGLGQTVLRGGQFVANPYKTWKDVGAGLPANRILVYGPPPTSGTRDAFVELAIEGGAKKFPTAKALHDTDEKAFKAKVDPLRTDGAWVDAGENDNAIIGTIEKTPGALGVFGYSFLEENANKIKGASVNGVKPTAQAIASGQYPLSRSLYIYVKKDQVGVTPGLKEFIAEFVSDSATGRGGYLQDRGLIPLPPAQHEAMKAAAGKLTPMAAPKS</sequence>
<evidence type="ECO:0000256" key="1">
    <source>
        <dbReference type="ARBA" id="ARBA00022729"/>
    </source>
</evidence>
<dbReference type="EMBL" id="CP000927">
    <property type="protein sequence ID" value="ABZ70913.1"/>
    <property type="molecule type" value="Genomic_DNA"/>
</dbReference>
<evidence type="ECO:0000259" key="3">
    <source>
        <dbReference type="Pfam" id="PF12849"/>
    </source>
</evidence>
<protein>
    <submittedName>
        <fullName evidence="4">Phosphate ABC transporter, periplasmic phosphate-binding protein PstS, putative</fullName>
    </submittedName>
</protein>
<dbReference type="Gene3D" id="3.40.190.10">
    <property type="entry name" value="Periplasmic binding protein-like II"/>
    <property type="match status" value="2"/>
</dbReference>
<feature type="signal peptide" evidence="2">
    <location>
        <begin position="1"/>
        <end position="22"/>
    </location>
</feature>
<dbReference type="OrthoDB" id="9790048at2"/>
<evidence type="ECO:0000256" key="2">
    <source>
        <dbReference type="SAM" id="SignalP"/>
    </source>
</evidence>
<dbReference type="Pfam" id="PF12849">
    <property type="entry name" value="PBP_like_2"/>
    <property type="match status" value="1"/>
</dbReference>
<evidence type="ECO:0000313" key="4">
    <source>
        <dbReference type="EMBL" id="ABZ70913.1"/>
    </source>
</evidence>
<dbReference type="SUPFAM" id="SSF53850">
    <property type="entry name" value="Periplasmic binding protein-like II"/>
    <property type="match status" value="1"/>
</dbReference>
<dbReference type="PANTHER" id="PTHR30570:SF1">
    <property type="entry name" value="PHOSPHATE-BINDING PROTEIN PSTS"/>
    <property type="match status" value="1"/>
</dbReference>
<dbReference type="KEGG" id="cak:Caul_1784"/>
<dbReference type="InterPro" id="IPR024370">
    <property type="entry name" value="PBP_domain"/>
</dbReference>
<dbReference type="STRING" id="366602.Caul_1784"/>
<reference evidence="4" key="1">
    <citation type="submission" date="2008-01" db="EMBL/GenBank/DDBJ databases">
        <title>Complete sequence of chromosome of Caulobacter sp. K31.</title>
        <authorList>
            <consortium name="US DOE Joint Genome Institute"/>
            <person name="Copeland A."/>
            <person name="Lucas S."/>
            <person name="Lapidus A."/>
            <person name="Barry K."/>
            <person name="Glavina del Rio T."/>
            <person name="Dalin E."/>
            <person name="Tice H."/>
            <person name="Pitluck S."/>
            <person name="Bruce D."/>
            <person name="Goodwin L."/>
            <person name="Thompson L.S."/>
            <person name="Brettin T."/>
            <person name="Detter J.C."/>
            <person name="Han C."/>
            <person name="Schmutz J."/>
            <person name="Larimer F."/>
            <person name="Land M."/>
            <person name="Hauser L."/>
            <person name="Kyrpides N."/>
            <person name="Kim E."/>
            <person name="Stephens C."/>
            <person name="Richardson P."/>
        </authorList>
    </citation>
    <scope>NUCLEOTIDE SEQUENCE [LARGE SCALE GENOMIC DNA]</scope>
    <source>
        <strain evidence="4">K31</strain>
    </source>
</reference>
<dbReference type="InterPro" id="IPR050811">
    <property type="entry name" value="Phosphate_ABC_transporter"/>
</dbReference>
<feature type="chain" id="PRO_5002755863" evidence="2">
    <location>
        <begin position="23"/>
        <end position="346"/>
    </location>
</feature>
<name>B0T3M7_CAUSK</name>
<feature type="domain" description="PBP" evidence="3">
    <location>
        <begin position="20"/>
        <end position="306"/>
    </location>
</feature>
<dbReference type="AlphaFoldDB" id="B0T3M7"/>